<dbReference type="EMBL" id="UINC01038140">
    <property type="protein sequence ID" value="SVB34702.1"/>
    <property type="molecule type" value="Genomic_DNA"/>
</dbReference>
<feature type="non-terminal residue" evidence="1">
    <location>
        <position position="26"/>
    </location>
</feature>
<sequence length="26" mass="2767">MLPQRTLTNSIKAFGVGLHTGDPISL</sequence>
<name>A0A382D9I8_9ZZZZ</name>
<reference evidence="1" key="1">
    <citation type="submission" date="2018-05" db="EMBL/GenBank/DDBJ databases">
        <authorList>
            <person name="Lanie J.A."/>
            <person name="Ng W.-L."/>
            <person name="Kazmierczak K.M."/>
            <person name="Andrzejewski T.M."/>
            <person name="Davidsen T.M."/>
            <person name="Wayne K.J."/>
            <person name="Tettelin H."/>
            <person name="Glass J.I."/>
            <person name="Rusch D."/>
            <person name="Podicherti R."/>
            <person name="Tsui H.-C.T."/>
            <person name="Winkler M.E."/>
        </authorList>
    </citation>
    <scope>NUCLEOTIDE SEQUENCE</scope>
</reference>
<evidence type="ECO:0000313" key="1">
    <source>
        <dbReference type="EMBL" id="SVB34702.1"/>
    </source>
</evidence>
<proteinExistence type="predicted"/>
<evidence type="ECO:0008006" key="2">
    <source>
        <dbReference type="Google" id="ProtNLM"/>
    </source>
</evidence>
<dbReference type="AlphaFoldDB" id="A0A382D9I8"/>
<gene>
    <name evidence="1" type="ORF">METZ01_LOCUS187556</name>
</gene>
<accession>A0A382D9I8</accession>
<organism evidence="1">
    <name type="scientific">marine metagenome</name>
    <dbReference type="NCBI Taxonomy" id="408172"/>
    <lineage>
        <taxon>unclassified sequences</taxon>
        <taxon>metagenomes</taxon>
        <taxon>ecological metagenomes</taxon>
    </lineage>
</organism>
<protein>
    <recommendedName>
        <fullName evidence="2">UDP-3-O-[3-hydroxymyristoyl] N-acetylglucosamine deacetylase</fullName>
    </recommendedName>
</protein>